<accession>A0A9J7HHX8</accession>
<evidence type="ECO:0000256" key="2">
    <source>
        <dbReference type="SAM" id="SignalP"/>
    </source>
</evidence>
<evidence type="ECO:0000313" key="3">
    <source>
        <dbReference type="Proteomes" id="UP000001554"/>
    </source>
</evidence>
<feature type="region of interest" description="Disordered" evidence="1">
    <location>
        <begin position="159"/>
        <end position="184"/>
    </location>
</feature>
<proteinExistence type="predicted"/>
<dbReference type="KEGG" id="bfo:118403693"/>
<keyword evidence="2" id="KW-0732">Signal</keyword>
<dbReference type="AlphaFoldDB" id="A0A9J7HHX8"/>
<keyword evidence="3" id="KW-1185">Reference proteome</keyword>
<organism evidence="3 4">
    <name type="scientific">Branchiostoma floridae</name>
    <name type="common">Florida lancelet</name>
    <name type="synonym">Amphioxus</name>
    <dbReference type="NCBI Taxonomy" id="7739"/>
    <lineage>
        <taxon>Eukaryota</taxon>
        <taxon>Metazoa</taxon>
        <taxon>Chordata</taxon>
        <taxon>Cephalochordata</taxon>
        <taxon>Leptocardii</taxon>
        <taxon>Amphioxiformes</taxon>
        <taxon>Branchiostomatidae</taxon>
        <taxon>Branchiostoma</taxon>
    </lineage>
</organism>
<evidence type="ECO:0000313" key="4">
    <source>
        <dbReference type="RefSeq" id="XP_035658362.1"/>
    </source>
</evidence>
<feature type="chain" id="PRO_5039948889" evidence="2">
    <location>
        <begin position="16"/>
        <end position="184"/>
    </location>
</feature>
<feature type="signal peptide" evidence="2">
    <location>
        <begin position="1"/>
        <end position="15"/>
    </location>
</feature>
<dbReference type="GeneID" id="118403693"/>
<sequence>MKALLVLSLAVCAWGATLRPRWSVTTTRTTKITTTTLRPGCYHDGTMYEHGSYFSIPGGQCHCSDGQAHCDLLPGCMGVFGFVPVGGVVSSGIDHCGCGFAYQCVLDGPPVFSMQQGCSSCSYDGNVYEEDSHFTDSMGHQCHCSCGQATCIWTTTTPRPTMPQTTTTRPTLTTSRPGDDPISG</sequence>
<reference evidence="4" key="2">
    <citation type="submission" date="2025-08" db="UniProtKB">
        <authorList>
            <consortium name="RefSeq"/>
        </authorList>
    </citation>
    <scope>IDENTIFICATION</scope>
    <source>
        <strain evidence="4">S238N-H82</strain>
        <tissue evidence="4">Testes</tissue>
    </source>
</reference>
<name>A0A9J7HHX8_BRAFL</name>
<evidence type="ECO:0000256" key="1">
    <source>
        <dbReference type="SAM" id="MobiDB-lite"/>
    </source>
</evidence>
<gene>
    <name evidence="4" type="primary">LOC118403693</name>
</gene>
<dbReference type="Proteomes" id="UP000001554">
    <property type="component" value="Chromosome 16"/>
</dbReference>
<dbReference type="RefSeq" id="XP_035658362.1">
    <property type="nucleotide sequence ID" value="XM_035802469.1"/>
</dbReference>
<reference evidence="3" key="1">
    <citation type="journal article" date="2020" name="Nat. Ecol. Evol.">
        <title>Deeply conserved synteny resolves early events in vertebrate evolution.</title>
        <authorList>
            <person name="Simakov O."/>
            <person name="Marletaz F."/>
            <person name="Yue J.X."/>
            <person name="O'Connell B."/>
            <person name="Jenkins J."/>
            <person name="Brandt A."/>
            <person name="Calef R."/>
            <person name="Tung C.H."/>
            <person name="Huang T.K."/>
            <person name="Schmutz J."/>
            <person name="Satoh N."/>
            <person name="Yu J.K."/>
            <person name="Putnam N.H."/>
            <person name="Green R.E."/>
            <person name="Rokhsar D.S."/>
        </authorList>
    </citation>
    <scope>NUCLEOTIDE SEQUENCE [LARGE SCALE GENOMIC DNA]</scope>
    <source>
        <strain evidence="3">S238N-H82</strain>
    </source>
</reference>
<protein>
    <submittedName>
        <fullName evidence="4">Uncharacterized protein LOC118403693 isoform X1</fullName>
    </submittedName>
</protein>
<feature type="compositionally biased region" description="Low complexity" evidence="1">
    <location>
        <begin position="159"/>
        <end position="176"/>
    </location>
</feature>